<accession>A0AA39NXU3</accession>
<keyword evidence="2" id="KW-1185">Reference proteome</keyword>
<name>A0AA39NXU3_9AGAR</name>
<feature type="non-terminal residue" evidence="1">
    <location>
        <position position="1"/>
    </location>
</feature>
<gene>
    <name evidence="1" type="ORF">EDD18DRAFT_1091597</name>
</gene>
<protein>
    <submittedName>
        <fullName evidence="1">Uncharacterized protein</fullName>
    </submittedName>
</protein>
<proteinExistence type="predicted"/>
<evidence type="ECO:0000313" key="2">
    <source>
        <dbReference type="Proteomes" id="UP001175228"/>
    </source>
</evidence>
<reference evidence="1" key="1">
    <citation type="submission" date="2023-06" db="EMBL/GenBank/DDBJ databases">
        <authorList>
            <consortium name="Lawrence Berkeley National Laboratory"/>
            <person name="Ahrendt S."/>
            <person name="Sahu N."/>
            <person name="Indic B."/>
            <person name="Wong-Bajracharya J."/>
            <person name="Merenyi Z."/>
            <person name="Ke H.-M."/>
            <person name="Monk M."/>
            <person name="Kocsube S."/>
            <person name="Drula E."/>
            <person name="Lipzen A."/>
            <person name="Balint B."/>
            <person name="Henrissat B."/>
            <person name="Andreopoulos B."/>
            <person name="Martin F.M."/>
            <person name="Harder C.B."/>
            <person name="Rigling D."/>
            <person name="Ford K.L."/>
            <person name="Foster G.D."/>
            <person name="Pangilinan J."/>
            <person name="Papanicolaou A."/>
            <person name="Barry K."/>
            <person name="LaButti K."/>
            <person name="Viragh M."/>
            <person name="Koriabine M."/>
            <person name="Yan M."/>
            <person name="Riley R."/>
            <person name="Champramary S."/>
            <person name="Plett K.L."/>
            <person name="Tsai I.J."/>
            <person name="Slot J."/>
            <person name="Sipos G."/>
            <person name="Plett J."/>
            <person name="Nagy L.G."/>
            <person name="Grigoriev I.V."/>
        </authorList>
    </citation>
    <scope>NUCLEOTIDE SEQUENCE</scope>
    <source>
        <strain evidence="1">HWK02</strain>
    </source>
</reference>
<dbReference type="AlphaFoldDB" id="A0AA39NXU3"/>
<sequence length="162" mass="18583">TDLDRHNLLLINNCIYLNQILHINYMTYDVQRNQDSINPCTHSDIMMLTCEDSSDDQSHSYLYARVIGIFHVIVQLVGTWNSSSKNNSAKKMEFLWVHWYSFDTAISSGFKARCLPCLGFLSEDDPEAFGFIDPRDVICASHIVLAYHYGQTQDILPPSICR</sequence>
<comment type="caution">
    <text evidence="1">The sequence shown here is derived from an EMBL/GenBank/DDBJ whole genome shotgun (WGS) entry which is preliminary data.</text>
</comment>
<dbReference type="EMBL" id="JAUEPU010000193">
    <property type="protein sequence ID" value="KAK0473838.1"/>
    <property type="molecule type" value="Genomic_DNA"/>
</dbReference>
<evidence type="ECO:0000313" key="1">
    <source>
        <dbReference type="EMBL" id="KAK0473838.1"/>
    </source>
</evidence>
<organism evidence="1 2">
    <name type="scientific">Armillaria luteobubalina</name>
    <dbReference type="NCBI Taxonomy" id="153913"/>
    <lineage>
        <taxon>Eukaryota</taxon>
        <taxon>Fungi</taxon>
        <taxon>Dikarya</taxon>
        <taxon>Basidiomycota</taxon>
        <taxon>Agaricomycotina</taxon>
        <taxon>Agaricomycetes</taxon>
        <taxon>Agaricomycetidae</taxon>
        <taxon>Agaricales</taxon>
        <taxon>Marasmiineae</taxon>
        <taxon>Physalacriaceae</taxon>
        <taxon>Armillaria</taxon>
    </lineage>
</organism>
<dbReference type="Proteomes" id="UP001175228">
    <property type="component" value="Unassembled WGS sequence"/>
</dbReference>